<evidence type="ECO:0000256" key="5">
    <source>
        <dbReference type="ARBA" id="ARBA00022793"/>
    </source>
</evidence>
<dbReference type="Proteomes" id="UP000247416">
    <property type="component" value="Unassembled WGS sequence"/>
</dbReference>
<evidence type="ECO:0000256" key="2">
    <source>
        <dbReference type="ARBA" id="ARBA00004754"/>
    </source>
</evidence>
<keyword evidence="9" id="KW-1185">Reference proteome</keyword>
<accession>A0A318TX63</accession>
<name>A0A318TX63_9BACL</name>
<dbReference type="InterPro" id="IPR018020">
    <property type="entry name" value="OHCU_decarboxylase"/>
</dbReference>
<evidence type="ECO:0000256" key="6">
    <source>
        <dbReference type="ARBA" id="ARBA00023239"/>
    </source>
</evidence>
<dbReference type="PANTHER" id="PTHR43466">
    <property type="entry name" value="2-OXO-4-HYDROXY-4-CARBOXY-5-UREIDOIMIDAZOLINE DECARBOXYLASE-RELATED"/>
    <property type="match status" value="1"/>
</dbReference>
<dbReference type="SUPFAM" id="SSF158694">
    <property type="entry name" value="UraD-Like"/>
    <property type="match status" value="1"/>
</dbReference>
<comment type="catalytic activity">
    <reaction evidence="1">
        <text>5-hydroxy-2-oxo-4-ureido-2,5-dihydro-1H-imidazole-5-carboxylate + H(+) = (S)-allantoin + CO2</text>
        <dbReference type="Rhea" id="RHEA:26301"/>
        <dbReference type="ChEBI" id="CHEBI:15378"/>
        <dbReference type="ChEBI" id="CHEBI:15678"/>
        <dbReference type="ChEBI" id="CHEBI:16526"/>
        <dbReference type="ChEBI" id="CHEBI:58639"/>
        <dbReference type="EC" id="4.1.1.97"/>
    </reaction>
</comment>
<dbReference type="GO" id="GO:0006144">
    <property type="term" value="P:purine nucleobase metabolic process"/>
    <property type="evidence" value="ECO:0007669"/>
    <property type="project" value="UniProtKB-KW"/>
</dbReference>
<reference evidence="8 9" key="1">
    <citation type="submission" date="2018-06" db="EMBL/GenBank/DDBJ databases">
        <title>Genomic Encyclopedia of Archaeal and Bacterial Type Strains, Phase II (KMG-II): from individual species to whole genera.</title>
        <authorList>
            <person name="Goeker M."/>
        </authorList>
    </citation>
    <scope>NUCLEOTIDE SEQUENCE [LARGE SCALE GENOMIC DNA]</scope>
    <source>
        <strain evidence="8 9">KACC 16626</strain>
    </source>
</reference>
<keyword evidence="5" id="KW-0210">Decarboxylase</keyword>
<dbReference type="AlphaFoldDB" id="A0A318TX63"/>
<dbReference type="Gene3D" id="1.10.3330.10">
    <property type="entry name" value="Oxo-4-hydroxy-4-carboxy-5-ureidoimidazoline decarboxylase"/>
    <property type="match status" value="1"/>
</dbReference>
<evidence type="ECO:0000313" key="8">
    <source>
        <dbReference type="EMBL" id="PYF08510.1"/>
    </source>
</evidence>
<dbReference type="GO" id="GO:0000255">
    <property type="term" value="P:allantoin metabolic process"/>
    <property type="evidence" value="ECO:0007669"/>
    <property type="project" value="InterPro"/>
</dbReference>
<dbReference type="OrthoDB" id="9800909at2"/>
<dbReference type="InterPro" id="IPR036778">
    <property type="entry name" value="OHCU_decarboxylase_sf"/>
</dbReference>
<dbReference type="RefSeq" id="WP_107931620.1">
    <property type="nucleotide sequence ID" value="NZ_PYWJ01000001.1"/>
</dbReference>
<dbReference type="EC" id="4.1.1.97" evidence="3"/>
<evidence type="ECO:0000313" key="9">
    <source>
        <dbReference type="Proteomes" id="UP000247416"/>
    </source>
</evidence>
<keyword evidence="4" id="KW-0659">Purine metabolism</keyword>
<comment type="pathway">
    <text evidence="2">Purine metabolism; urate degradation; (S)-allantoin from urate: step 3/3.</text>
</comment>
<evidence type="ECO:0000256" key="4">
    <source>
        <dbReference type="ARBA" id="ARBA00022631"/>
    </source>
</evidence>
<feature type="domain" description="Oxo-4-hydroxy-4-carboxy-5-ureidoimidazoline decarboxylase" evidence="7">
    <location>
        <begin position="7"/>
        <end position="159"/>
    </location>
</feature>
<gene>
    <name evidence="8" type="ORF">BJ095_102276</name>
</gene>
<dbReference type="Pfam" id="PF09349">
    <property type="entry name" value="OHCU_decarbox"/>
    <property type="match status" value="1"/>
</dbReference>
<dbReference type="GO" id="GO:0051997">
    <property type="term" value="F:2-oxo-4-hydroxy-4-carboxy-5-ureidoimidazoline decarboxylase activity"/>
    <property type="evidence" value="ECO:0007669"/>
    <property type="project" value="UniProtKB-EC"/>
</dbReference>
<keyword evidence="6" id="KW-0456">Lyase</keyword>
<evidence type="ECO:0000256" key="3">
    <source>
        <dbReference type="ARBA" id="ARBA00012257"/>
    </source>
</evidence>
<dbReference type="InterPro" id="IPR017580">
    <property type="entry name" value="OHCU_decarboxylase-1"/>
</dbReference>
<dbReference type="EMBL" id="QJTJ01000002">
    <property type="protein sequence ID" value="PYF08510.1"/>
    <property type="molecule type" value="Genomic_DNA"/>
</dbReference>
<dbReference type="GO" id="GO:0019628">
    <property type="term" value="P:urate catabolic process"/>
    <property type="evidence" value="ECO:0007669"/>
    <property type="project" value="UniProtKB-UniPathway"/>
</dbReference>
<evidence type="ECO:0000256" key="1">
    <source>
        <dbReference type="ARBA" id="ARBA00001163"/>
    </source>
</evidence>
<dbReference type="UniPathway" id="UPA00394">
    <property type="reaction ID" value="UER00652"/>
</dbReference>
<dbReference type="NCBIfam" id="TIGR03164">
    <property type="entry name" value="UHCUDC"/>
    <property type="match status" value="1"/>
</dbReference>
<sequence length="168" mass="19157">MAIKMINTYSNEEFVEVFGEIFEHSPWIAQRAVAKKPFNTVEEAFEIMRAIVAEASHDQQLTLILEHPELGKRIKMSEASVREQNGAGLDSLSPEEFEDFSATNKAYMAKFEFPFIIAVAGKDKNHILQTMKERLNNSREAEFETALQEIYKIARLRFNAILANLASN</sequence>
<organism evidence="8 9">
    <name type="scientific">Ureibacillus chungkukjangi</name>
    <dbReference type="NCBI Taxonomy" id="1202712"/>
    <lineage>
        <taxon>Bacteria</taxon>
        <taxon>Bacillati</taxon>
        <taxon>Bacillota</taxon>
        <taxon>Bacilli</taxon>
        <taxon>Bacillales</taxon>
        <taxon>Caryophanaceae</taxon>
        <taxon>Ureibacillus</taxon>
    </lineage>
</organism>
<protein>
    <recommendedName>
        <fullName evidence="3">2-oxo-4-hydroxy-4-carboxy-5-ureidoimidazoline decarboxylase</fullName>
        <ecNumber evidence="3">4.1.1.97</ecNumber>
    </recommendedName>
</protein>
<evidence type="ECO:0000259" key="7">
    <source>
        <dbReference type="Pfam" id="PF09349"/>
    </source>
</evidence>
<proteinExistence type="predicted"/>
<comment type="caution">
    <text evidence="8">The sequence shown here is derived from an EMBL/GenBank/DDBJ whole genome shotgun (WGS) entry which is preliminary data.</text>
</comment>
<dbReference type="PANTHER" id="PTHR43466:SF1">
    <property type="entry name" value="2-OXO-4-HYDROXY-4-CARBOXY-5-UREIDOIMIDAZOLINE DECARBOXYLASE-RELATED"/>
    <property type="match status" value="1"/>
</dbReference>